<gene>
    <name evidence="5" type="ORF">PIIN_00822</name>
</gene>
<dbReference type="SUPFAM" id="SSF50044">
    <property type="entry name" value="SH3-domain"/>
    <property type="match status" value="1"/>
</dbReference>
<protein>
    <recommendedName>
        <fullName evidence="4">SH3 domain-containing protein</fullName>
    </recommendedName>
</protein>
<feature type="region of interest" description="Disordered" evidence="3">
    <location>
        <begin position="138"/>
        <end position="227"/>
    </location>
</feature>
<evidence type="ECO:0000313" key="5">
    <source>
        <dbReference type="EMBL" id="CCA66985.1"/>
    </source>
</evidence>
<dbReference type="eggNOG" id="KOG3601">
    <property type="taxonomic scope" value="Eukaryota"/>
</dbReference>
<feature type="domain" description="SH3" evidence="4">
    <location>
        <begin position="297"/>
        <end position="354"/>
    </location>
</feature>
<dbReference type="AlphaFoldDB" id="G4T6P0"/>
<evidence type="ECO:0000256" key="2">
    <source>
        <dbReference type="PROSITE-ProRule" id="PRU00192"/>
    </source>
</evidence>
<dbReference type="PROSITE" id="PS50002">
    <property type="entry name" value="SH3"/>
    <property type="match status" value="1"/>
</dbReference>
<keyword evidence="1 2" id="KW-0728">SH3 domain</keyword>
<evidence type="ECO:0000313" key="6">
    <source>
        <dbReference type="Proteomes" id="UP000007148"/>
    </source>
</evidence>
<dbReference type="InterPro" id="IPR036028">
    <property type="entry name" value="SH3-like_dom_sf"/>
</dbReference>
<dbReference type="SMART" id="SM00326">
    <property type="entry name" value="SH3"/>
    <property type="match status" value="1"/>
</dbReference>
<reference evidence="5 6" key="1">
    <citation type="journal article" date="2011" name="PLoS Pathog.">
        <title>Endophytic Life Strategies Decoded by Genome and Transcriptome Analyses of the Mutualistic Root Symbiont Piriformospora indica.</title>
        <authorList>
            <person name="Zuccaro A."/>
            <person name="Lahrmann U."/>
            <person name="Guldener U."/>
            <person name="Langen G."/>
            <person name="Pfiffi S."/>
            <person name="Biedenkopf D."/>
            <person name="Wong P."/>
            <person name="Samans B."/>
            <person name="Grimm C."/>
            <person name="Basiewicz M."/>
            <person name="Murat C."/>
            <person name="Martin F."/>
            <person name="Kogel K.H."/>
        </authorList>
    </citation>
    <scope>NUCLEOTIDE SEQUENCE [LARGE SCALE GENOMIC DNA]</scope>
    <source>
        <strain evidence="5 6">DSM 11827</strain>
    </source>
</reference>
<dbReference type="Proteomes" id="UP000007148">
    <property type="component" value="Unassembled WGS sequence"/>
</dbReference>
<evidence type="ECO:0000256" key="3">
    <source>
        <dbReference type="SAM" id="MobiDB-lite"/>
    </source>
</evidence>
<keyword evidence="6" id="KW-1185">Reference proteome</keyword>
<feature type="compositionally biased region" description="Basic and acidic residues" evidence="3">
    <location>
        <begin position="107"/>
        <end position="116"/>
    </location>
</feature>
<feature type="compositionally biased region" description="Low complexity" evidence="3">
    <location>
        <begin position="153"/>
        <end position="190"/>
    </location>
</feature>
<comment type="caution">
    <text evidence="5">The sequence shown here is derived from an EMBL/GenBank/DDBJ whole genome shotgun (WGS) entry which is preliminary data.</text>
</comment>
<feature type="region of interest" description="Disordered" evidence="3">
    <location>
        <begin position="44"/>
        <end position="123"/>
    </location>
</feature>
<dbReference type="HOGENOM" id="CLU_067162_0_0_1"/>
<dbReference type="EMBL" id="CAFZ01000008">
    <property type="protein sequence ID" value="CCA66985.1"/>
    <property type="molecule type" value="Genomic_DNA"/>
</dbReference>
<sequence length="354" mass="37140">MPFANLTQRDKDAFFALLDEYFESRPHLFQNKVNAGAATSMTNGTAVAKPAPSVVNTPPRTPARALSTSSNTSQQATSTPPIPKPRSSGPPAVPARTATPRIVEPAPEEHEARDNDNDSIDSAPVSVSSRIAAAQAAFGNSLGPGNGRPPVPSQRRFSSASNASNTSQAKAASPPPTQTHFHTPPTTTSSSPPPPPARANSGANAPSTPNGSANGLVSSRGMGSIDTSSAGAAVSTVFSFKGMGKNEKKPTGVHVQQKSAFERPKTKDTYAPPPSRSTPKVEEPPVTMQGDDDGEYAKGEWVEALYDFDSSDATDLPFKAGQQVFVTERTSKDWWMAQSGDKEGLIPAAYVKVL</sequence>
<dbReference type="Pfam" id="PF00018">
    <property type="entry name" value="SH3_1"/>
    <property type="match status" value="1"/>
</dbReference>
<dbReference type="PRINTS" id="PR00452">
    <property type="entry name" value="SH3DOMAIN"/>
</dbReference>
<proteinExistence type="predicted"/>
<feature type="compositionally biased region" description="Low complexity" evidence="3">
    <location>
        <begin position="67"/>
        <end position="101"/>
    </location>
</feature>
<dbReference type="InterPro" id="IPR001452">
    <property type="entry name" value="SH3_domain"/>
</dbReference>
<dbReference type="CDD" id="cd00174">
    <property type="entry name" value="SH3"/>
    <property type="match status" value="1"/>
</dbReference>
<dbReference type="OrthoDB" id="10255128at2759"/>
<evidence type="ECO:0000259" key="4">
    <source>
        <dbReference type="PROSITE" id="PS50002"/>
    </source>
</evidence>
<organism evidence="5 6">
    <name type="scientific">Serendipita indica (strain DSM 11827)</name>
    <name type="common">Root endophyte fungus</name>
    <name type="synonym">Piriformospora indica</name>
    <dbReference type="NCBI Taxonomy" id="1109443"/>
    <lineage>
        <taxon>Eukaryota</taxon>
        <taxon>Fungi</taxon>
        <taxon>Dikarya</taxon>
        <taxon>Basidiomycota</taxon>
        <taxon>Agaricomycotina</taxon>
        <taxon>Agaricomycetes</taxon>
        <taxon>Sebacinales</taxon>
        <taxon>Serendipitaceae</taxon>
        <taxon>Serendipita</taxon>
    </lineage>
</organism>
<evidence type="ECO:0000256" key="1">
    <source>
        <dbReference type="ARBA" id="ARBA00022443"/>
    </source>
</evidence>
<accession>G4T6P0</accession>
<name>G4T6P0_SERID</name>
<feature type="compositionally biased region" description="Polar residues" evidence="3">
    <location>
        <begin position="201"/>
        <end position="217"/>
    </location>
</feature>
<dbReference type="PRINTS" id="PR01887">
    <property type="entry name" value="SPECTRNALPHA"/>
</dbReference>
<dbReference type="Gene3D" id="2.30.30.40">
    <property type="entry name" value="SH3 Domains"/>
    <property type="match status" value="1"/>
</dbReference>
<dbReference type="InParanoid" id="G4T6P0"/>
<dbReference type="STRING" id="1109443.G4T6P0"/>
<dbReference type="OMA" id="AEVLYDY"/>
<feature type="region of interest" description="Disordered" evidence="3">
    <location>
        <begin position="243"/>
        <end position="296"/>
    </location>
</feature>